<proteinExistence type="predicted"/>
<accession>H6LA23</accession>
<evidence type="ECO:0000313" key="1">
    <source>
        <dbReference type="EMBL" id="AFC25491.1"/>
    </source>
</evidence>
<dbReference type="HOGENOM" id="CLU_2540661_0_0_10"/>
<dbReference type="EMBL" id="CP002831">
    <property type="protein sequence ID" value="AFC25491.1"/>
    <property type="molecule type" value="Genomic_DNA"/>
</dbReference>
<reference evidence="1 2" key="1">
    <citation type="journal article" date="2012" name="Stand. Genomic Sci.">
        <title>Complete genome sequencing and analysis of Saprospira grandis str. Lewin, a predatory marine bacterium.</title>
        <authorList>
            <person name="Saw J.H."/>
            <person name="Yuryev A."/>
            <person name="Kanbe M."/>
            <person name="Hou S."/>
            <person name="Young A.G."/>
            <person name="Aizawa S."/>
            <person name="Alam M."/>
        </authorList>
    </citation>
    <scope>NUCLEOTIDE SEQUENCE [LARGE SCALE GENOMIC DNA]</scope>
    <source>
        <strain evidence="1 2">Lewin</strain>
    </source>
</reference>
<sequence>MKPSITIKIKPQANAASYCSIRFFSAVFWGCPALQAGRAVSQLAIRSALRGLRPLGLACGHCCPSLSRGAARLGGGSAAAYWT</sequence>
<protein>
    <submittedName>
        <fullName evidence="1">Uncharacterized protein</fullName>
    </submittedName>
</protein>
<dbReference type="KEGG" id="sgn:SGRA_2763"/>
<keyword evidence="2" id="KW-1185">Reference proteome</keyword>
<dbReference type="Proteomes" id="UP000007519">
    <property type="component" value="Chromosome"/>
</dbReference>
<dbReference type="AlphaFoldDB" id="H6LA23"/>
<gene>
    <name evidence="1" type="ordered locus">SGRA_2763</name>
</gene>
<dbReference type="STRING" id="984262.SGRA_2763"/>
<organism evidence="1 2">
    <name type="scientific">Saprospira grandis (strain Lewin)</name>
    <dbReference type="NCBI Taxonomy" id="984262"/>
    <lineage>
        <taxon>Bacteria</taxon>
        <taxon>Pseudomonadati</taxon>
        <taxon>Bacteroidota</taxon>
        <taxon>Saprospiria</taxon>
        <taxon>Saprospirales</taxon>
        <taxon>Saprospiraceae</taxon>
        <taxon>Saprospira</taxon>
    </lineage>
</organism>
<evidence type="ECO:0000313" key="2">
    <source>
        <dbReference type="Proteomes" id="UP000007519"/>
    </source>
</evidence>
<name>H6LA23_SAPGL</name>